<evidence type="ECO:0000313" key="2">
    <source>
        <dbReference type="EMBL" id="TWD82034.1"/>
    </source>
</evidence>
<feature type="domain" description="Bacterial bifunctional deaminase-reductase C-terminal" evidence="1">
    <location>
        <begin position="4"/>
        <end position="174"/>
    </location>
</feature>
<name>A0A561BT23_9ACTN</name>
<evidence type="ECO:0000259" key="1">
    <source>
        <dbReference type="Pfam" id="PF01872"/>
    </source>
</evidence>
<dbReference type="GO" id="GO:0008703">
    <property type="term" value="F:5-amino-6-(5-phosphoribosylamino)uracil reductase activity"/>
    <property type="evidence" value="ECO:0007669"/>
    <property type="project" value="InterPro"/>
</dbReference>
<dbReference type="GO" id="GO:0009231">
    <property type="term" value="P:riboflavin biosynthetic process"/>
    <property type="evidence" value="ECO:0007669"/>
    <property type="project" value="InterPro"/>
</dbReference>
<dbReference type="RefSeq" id="WP_145807345.1">
    <property type="nucleotide sequence ID" value="NZ_VIVK01000001.1"/>
</dbReference>
<gene>
    <name evidence="2" type="ORF">FB561_3160</name>
</gene>
<dbReference type="Proteomes" id="UP000318380">
    <property type="component" value="Unassembled WGS sequence"/>
</dbReference>
<accession>A0A561BT23</accession>
<reference evidence="2 3" key="1">
    <citation type="submission" date="2019-06" db="EMBL/GenBank/DDBJ databases">
        <title>Sequencing the genomes of 1000 actinobacteria strains.</title>
        <authorList>
            <person name="Klenk H.-P."/>
        </authorList>
    </citation>
    <scope>NUCLEOTIDE SEQUENCE [LARGE SCALE GENOMIC DNA]</scope>
    <source>
        <strain evidence="2 3">DSM 24683</strain>
    </source>
</reference>
<keyword evidence="3" id="KW-1185">Reference proteome</keyword>
<organism evidence="2 3">
    <name type="scientific">Kribbella amoyensis</name>
    <dbReference type="NCBI Taxonomy" id="996641"/>
    <lineage>
        <taxon>Bacteria</taxon>
        <taxon>Bacillati</taxon>
        <taxon>Actinomycetota</taxon>
        <taxon>Actinomycetes</taxon>
        <taxon>Propionibacteriales</taxon>
        <taxon>Kribbellaceae</taxon>
        <taxon>Kribbella</taxon>
    </lineage>
</organism>
<dbReference type="Gene3D" id="3.40.430.10">
    <property type="entry name" value="Dihydrofolate Reductase, subunit A"/>
    <property type="match status" value="1"/>
</dbReference>
<evidence type="ECO:0000313" key="3">
    <source>
        <dbReference type="Proteomes" id="UP000318380"/>
    </source>
</evidence>
<dbReference type="SUPFAM" id="SSF53597">
    <property type="entry name" value="Dihydrofolate reductase-like"/>
    <property type="match status" value="1"/>
</dbReference>
<dbReference type="InterPro" id="IPR002734">
    <property type="entry name" value="RibDG_C"/>
</dbReference>
<dbReference type="AlphaFoldDB" id="A0A561BT23"/>
<dbReference type="Pfam" id="PF01872">
    <property type="entry name" value="RibD_C"/>
    <property type="match status" value="1"/>
</dbReference>
<sequence length="181" mass="19907">MITVICNLSLDGVMQAPGRADEDLRGDFAYGGWAAPYSADAMGRVLGERAGHEAGLLVGRETYQALADFWPKQPPNPYTEALDQQHKYVVSSTLRDPEWVNTHVIGIDDIKSLKAEQDLVILGSGALIRSIPELIDEYILLIHPLVLGTGLRLFGDTHQKLELTEAIPTTTGVVITKYRRP</sequence>
<dbReference type="OrthoDB" id="3471498at2"/>
<protein>
    <submittedName>
        <fullName evidence="2">Dihydrofolate reductase</fullName>
    </submittedName>
</protein>
<comment type="caution">
    <text evidence="2">The sequence shown here is derived from an EMBL/GenBank/DDBJ whole genome shotgun (WGS) entry which is preliminary data.</text>
</comment>
<proteinExistence type="predicted"/>
<dbReference type="InterPro" id="IPR024072">
    <property type="entry name" value="DHFR-like_dom_sf"/>
</dbReference>
<dbReference type="EMBL" id="VIVK01000001">
    <property type="protein sequence ID" value="TWD82034.1"/>
    <property type="molecule type" value="Genomic_DNA"/>
</dbReference>